<evidence type="ECO:0000256" key="1">
    <source>
        <dbReference type="SAM" id="MobiDB-lite"/>
    </source>
</evidence>
<evidence type="ECO:0000313" key="3">
    <source>
        <dbReference type="Proteomes" id="UP000236536"/>
    </source>
</evidence>
<dbReference type="Proteomes" id="UP000236536">
    <property type="component" value="Chromosome"/>
</dbReference>
<proteinExistence type="predicted"/>
<name>A0ABN5GQU8_9RHOB</name>
<keyword evidence="3" id="KW-1185">Reference proteome</keyword>
<evidence type="ECO:0008006" key="4">
    <source>
        <dbReference type="Google" id="ProtNLM"/>
    </source>
</evidence>
<dbReference type="InterPro" id="IPR010982">
    <property type="entry name" value="Lambda_DNA-bd_dom_sf"/>
</dbReference>
<evidence type="ECO:0000313" key="2">
    <source>
        <dbReference type="EMBL" id="AUQ95968.1"/>
    </source>
</evidence>
<sequence>MGKPGTASWFDARRVPRQKRQLIPGRNQKPLARSTQEFWERVAMALTVSGESMDSWAKACGLPRTAFSTYRRRSQRPHQEYLDKLCEITGCTMKFLDNPEPIDLSE</sequence>
<feature type="region of interest" description="Disordered" evidence="1">
    <location>
        <begin position="1"/>
        <end position="30"/>
    </location>
</feature>
<gene>
    <name evidence="2" type="ORF">PhaeoP66_03226</name>
</gene>
<reference evidence="2 3" key="2">
    <citation type="journal article" date="2017" name="Int. J. Syst. Evol. Microbiol.">
        <title>Adaptation of Surface-Associated Bacteria to the Open Ocean: A Genomically Distinct Subpopulation of Phaeobacter gallaeciensis Colonizes Pacific Mesozooplankton.</title>
        <authorList>
            <person name="Freese H.M."/>
            <person name="Methner A."/>
            <person name="Overmann J."/>
        </authorList>
    </citation>
    <scope>NUCLEOTIDE SEQUENCE [LARGE SCALE GENOMIC DNA]</scope>
    <source>
        <strain evidence="2 3">P66</strain>
    </source>
</reference>
<protein>
    <recommendedName>
        <fullName evidence="4">HTH cro/C1-type domain-containing protein</fullName>
    </recommendedName>
</protein>
<dbReference type="EMBL" id="CP010705">
    <property type="protein sequence ID" value="AUQ95968.1"/>
    <property type="molecule type" value="Genomic_DNA"/>
</dbReference>
<dbReference type="RefSeq" id="WP_254695540.1">
    <property type="nucleotide sequence ID" value="NZ_CP010705.1"/>
</dbReference>
<organism evidence="2 3">
    <name type="scientific">Phaeobacter inhibens</name>
    <dbReference type="NCBI Taxonomy" id="221822"/>
    <lineage>
        <taxon>Bacteria</taxon>
        <taxon>Pseudomonadati</taxon>
        <taxon>Pseudomonadota</taxon>
        <taxon>Alphaproteobacteria</taxon>
        <taxon>Rhodobacterales</taxon>
        <taxon>Roseobacteraceae</taxon>
        <taxon>Phaeobacter</taxon>
    </lineage>
</organism>
<reference evidence="2 3" key="1">
    <citation type="journal article" date="2017" name="Genome Biol. Evol.">
        <title>Trajectories and Drivers of Genome Evolution in Surface-Associated Marine Phaeobacter.</title>
        <authorList>
            <person name="Freese H.M."/>
            <person name="Sikorski J."/>
            <person name="Bunk B."/>
            <person name="Scheuner C."/>
            <person name="Meier-Kolthoff J.P."/>
            <person name="Sproer C."/>
            <person name="Gram L."/>
            <person name="Overmann J."/>
        </authorList>
    </citation>
    <scope>NUCLEOTIDE SEQUENCE [LARGE SCALE GENOMIC DNA]</scope>
    <source>
        <strain evidence="2 3">P66</strain>
    </source>
</reference>
<accession>A0ABN5GQU8</accession>
<dbReference type="SUPFAM" id="SSF47413">
    <property type="entry name" value="lambda repressor-like DNA-binding domains"/>
    <property type="match status" value="1"/>
</dbReference>